<dbReference type="Proteomes" id="UP000234789">
    <property type="component" value="Unassembled WGS sequence"/>
</dbReference>
<accession>A0A2N5N151</accession>
<dbReference type="AlphaFoldDB" id="A0A2N5N151"/>
<evidence type="ECO:0000313" key="3">
    <source>
        <dbReference type="Proteomes" id="UP000234789"/>
    </source>
</evidence>
<evidence type="ECO:0000256" key="1">
    <source>
        <dbReference type="SAM" id="MobiDB-lite"/>
    </source>
</evidence>
<name>A0A2N5N151_9BACL</name>
<keyword evidence="3" id="KW-1185">Reference proteome</keyword>
<sequence length="132" mass="14076">MLEQGCSWHGHSRVPPLAMERASGGGNGKKPPSQKETEARSAVPLLSPGAQRPHPHRGGRKPAAARGCSSGYRPVRARLRIRAERTSGASSRVRFRRPAAAGSHPPGSLLAAAAGYLPVHRMRDVNFPKYSG</sequence>
<reference evidence="2 3" key="1">
    <citation type="submission" date="2017-05" db="EMBL/GenBank/DDBJ databases">
        <title>Functional genome analysis of Paenibacillus pasadenensis strain R16: insights on endophytic life style and antifungal activity.</title>
        <authorList>
            <person name="Passera A."/>
            <person name="Marcolungo L."/>
            <person name="Casati P."/>
            <person name="Brasca M."/>
            <person name="Quaglino F."/>
            <person name="Delledonne M."/>
        </authorList>
    </citation>
    <scope>NUCLEOTIDE SEQUENCE [LARGE SCALE GENOMIC DNA]</scope>
    <source>
        <strain evidence="2 3">R16</strain>
    </source>
</reference>
<comment type="caution">
    <text evidence="2">The sequence shown here is derived from an EMBL/GenBank/DDBJ whole genome shotgun (WGS) entry which is preliminary data.</text>
</comment>
<organism evidence="2 3">
    <name type="scientific">Paenibacillus pasadenensis</name>
    <dbReference type="NCBI Taxonomy" id="217090"/>
    <lineage>
        <taxon>Bacteria</taxon>
        <taxon>Bacillati</taxon>
        <taxon>Bacillota</taxon>
        <taxon>Bacilli</taxon>
        <taxon>Bacillales</taxon>
        <taxon>Paenibacillaceae</taxon>
        <taxon>Paenibacillus</taxon>
    </lineage>
</organism>
<dbReference type="EMBL" id="NFEZ01000004">
    <property type="protein sequence ID" value="PLT44068.1"/>
    <property type="molecule type" value="Genomic_DNA"/>
</dbReference>
<evidence type="ECO:0000313" key="2">
    <source>
        <dbReference type="EMBL" id="PLT44068.1"/>
    </source>
</evidence>
<protein>
    <submittedName>
        <fullName evidence="2">Uncharacterized protein</fullName>
    </submittedName>
</protein>
<feature type="region of interest" description="Disordered" evidence="1">
    <location>
        <begin position="1"/>
        <end position="108"/>
    </location>
</feature>
<proteinExistence type="predicted"/>
<gene>
    <name evidence="2" type="ORF">B8V81_2499</name>
</gene>